<protein>
    <recommendedName>
        <fullName evidence="4">MARVEL domain-containing protein</fullName>
    </recommendedName>
</protein>
<dbReference type="EMBL" id="JAINUG010000080">
    <property type="protein sequence ID" value="KAJ8399847.1"/>
    <property type="molecule type" value="Genomic_DNA"/>
</dbReference>
<evidence type="ECO:0000313" key="2">
    <source>
        <dbReference type="EMBL" id="KAJ8399847.1"/>
    </source>
</evidence>
<evidence type="ECO:0000313" key="3">
    <source>
        <dbReference type="Proteomes" id="UP001221898"/>
    </source>
</evidence>
<accession>A0AAD7SCK4</accession>
<keyword evidence="1" id="KW-1133">Transmembrane helix</keyword>
<dbReference type="PANTHER" id="PTHR17068:SF12">
    <property type="entry name" value="MYELOID-ASSOCIATED DIFFERENTIATION MARKER-LIKE PROTEIN 2"/>
    <property type="match status" value="1"/>
</dbReference>
<evidence type="ECO:0008006" key="4">
    <source>
        <dbReference type="Google" id="ProtNLM"/>
    </source>
</evidence>
<dbReference type="Proteomes" id="UP001221898">
    <property type="component" value="Unassembled WGS sequence"/>
</dbReference>
<sequence length="130" mass="14730">MVKLKCPKGYLSNLPGFLRVMEALVFFVVHSFNRVIFVVVDGFFHGLGTSYKPGAMIWCILVYIVCFIITVVFMVLNIIKLLNILCCALDKLQLISDVVAVLLYLSATIVWALYCYKYDSSNCPPNCHYC</sequence>
<feature type="transmembrane region" description="Helical" evidence="1">
    <location>
        <begin position="55"/>
        <end position="82"/>
    </location>
</feature>
<gene>
    <name evidence="2" type="ORF">AAFF_G00405770</name>
</gene>
<dbReference type="InterPro" id="IPR047123">
    <property type="entry name" value="MYADM-like"/>
</dbReference>
<name>A0AAD7SCK4_9TELE</name>
<dbReference type="AlphaFoldDB" id="A0AAD7SCK4"/>
<feature type="transmembrane region" description="Helical" evidence="1">
    <location>
        <begin position="94"/>
        <end position="114"/>
    </location>
</feature>
<organism evidence="2 3">
    <name type="scientific">Aldrovandia affinis</name>
    <dbReference type="NCBI Taxonomy" id="143900"/>
    <lineage>
        <taxon>Eukaryota</taxon>
        <taxon>Metazoa</taxon>
        <taxon>Chordata</taxon>
        <taxon>Craniata</taxon>
        <taxon>Vertebrata</taxon>
        <taxon>Euteleostomi</taxon>
        <taxon>Actinopterygii</taxon>
        <taxon>Neopterygii</taxon>
        <taxon>Teleostei</taxon>
        <taxon>Notacanthiformes</taxon>
        <taxon>Halosauridae</taxon>
        <taxon>Aldrovandia</taxon>
    </lineage>
</organism>
<proteinExistence type="predicted"/>
<evidence type="ECO:0000256" key="1">
    <source>
        <dbReference type="SAM" id="Phobius"/>
    </source>
</evidence>
<keyword evidence="1" id="KW-0812">Transmembrane</keyword>
<reference evidence="2" key="1">
    <citation type="journal article" date="2023" name="Science">
        <title>Genome structures resolve the early diversification of teleost fishes.</title>
        <authorList>
            <person name="Parey E."/>
            <person name="Louis A."/>
            <person name="Montfort J."/>
            <person name="Bouchez O."/>
            <person name="Roques C."/>
            <person name="Iampietro C."/>
            <person name="Lluch J."/>
            <person name="Castinel A."/>
            <person name="Donnadieu C."/>
            <person name="Desvignes T."/>
            <person name="Floi Bucao C."/>
            <person name="Jouanno E."/>
            <person name="Wen M."/>
            <person name="Mejri S."/>
            <person name="Dirks R."/>
            <person name="Jansen H."/>
            <person name="Henkel C."/>
            <person name="Chen W.J."/>
            <person name="Zahm M."/>
            <person name="Cabau C."/>
            <person name="Klopp C."/>
            <person name="Thompson A.W."/>
            <person name="Robinson-Rechavi M."/>
            <person name="Braasch I."/>
            <person name="Lecointre G."/>
            <person name="Bobe J."/>
            <person name="Postlethwait J.H."/>
            <person name="Berthelot C."/>
            <person name="Roest Crollius H."/>
            <person name="Guiguen Y."/>
        </authorList>
    </citation>
    <scope>NUCLEOTIDE SEQUENCE</scope>
    <source>
        <strain evidence="2">NC1722</strain>
    </source>
</reference>
<keyword evidence="3" id="KW-1185">Reference proteome</keyword>
<keyword evidence="1" id="KW-0472">Membrane</keyword>
<comment type="caution">
    <text evidence="2">The sequence shown here is derived from an EMBL/GenBank/DDBJ whole genome shotgun (WGS) entry which is preliminary data.</text>
</comment>
<feature type="transmembrane region" description="Helical" evidence="1">
    <location>
        <begin position="20"/>
        <end position="43"/>
    </location>
</feature>
<dbReference type="PANTHER" id="PTHR17068">
    <property type="entry name" value="MYELOID-ASSOCIATED DIFFERENTIATION MARKER MYADM FAMILY MEMBER"/>
    <property type="match status" value="1"/>
</dbReference>